<evidence type="ECO:0000313" key="3">
    <source>
        <dbReference type="Proteomes" id="UP000694392"/>
    </source>
</evidence>
<reference evidence="2" key="2">
    <citation type="submission" date="2025-09" db="UniProtKB">
        <authorList>
            <consortium name="Ensembl"/>
        </authorList>
    </citation>
    <scope>IDENTIFICATION</scope>
</reference>
<feature type="compositionally biased region" description="Basic and acidic residues" evidence="1">
    <location>
        <begin position="233"/>
        <end position="244"/>
    </location>
</feature>
<evidence type="ECO:0000313" key="2">
    <source>
        <dbReference type="Ensembl" id="ENSSPUP00000004712.1"/>
    </source>
</evidence>
<feature type="compositionally biased region" description="Basic residues" evidence="1">
    <location>
        <begin position="746"/>
        <end position="755"/>
    </location>
</feature>
<organism evidence="2 3">
    <name type="scientific">Sphenodon punctatus</name>
    <name type="common">Tuatara</name>
    <name type="synonym">Hatteria punctata</name>
    <dbReference type="NCBI Taxonomy" id="8508"/>
    <lineage>
        <taxon>Eukaryota</taxon>
        <taxon>Metazoa</taxon>
        <taxon>Chordata</taxon>
        <taxon>Craniata</taxon>
        <taxon>Vertebrata</taxon>
        <taxon>Euteleostomi</taxon>
        <taxon>Lepidosauria</taxon>
        <taxon>Sphenodontia</taxon>
        <taxon>Sphenodontidae</taxon>
        <taxon>Sphenodon</taxon>
    </lineage>
</organism>
<dbReference type="CDD" id="cd14267">
    <property type="entry name" value="Rif1_CTD_C-II_like"/>
    <property type="match status" value="1"/>
</dbReference>
<dbReference type="GO" id="GO:0000723">
    <property type="term" value="P:telomere maintenance"/>
    <property type="evidence" value="ECO:0007669"/>
    <property type="project" value="TreeGrafter"/>
</dbReference>
<feature type="compositionally biased region" description="Polar residues" evidence="1">
    <location>
        <begin position="996"/>
        <end position="1012"/>
    </location>
</feature>
<feature type="region of interest" description="Disordered" evidence="1">
    <location>
        <begin position="992"/>
        <end position="1019"/>
    </location>
</feature>
<feature type="compositionally biased region" description="Basic and acidic residues" evidence="1">
    <location>
        <begin position="871"/>
        <end position="882"/>
    </location>
</feature>
<accession>A0A8D0GDS3</accession>
<feature type="compositionally biased region" description="Basic and acidic residues" evidence="1">
    <location>
        <begin position="482"/>
        <end position="493"/>
    </location>
</feature>
<dbReference type="PANTHER" id="PTHR22928:SF3">
    <property type="entry name" value="TELOMERE-ASSOCIATED PROTEIN RIF1"/>
    <property type="match status" value="1"/>
</dbReference>
<feature type="compositionally biased region" description="Basic and acidic residues" evidence="1">
    <location>
        <begin position="618"/>
        <end position="628"/>
    </location>
</feature>
<feature type="compositionally biased region" description="Basic and acidic residues" evidence="1">
    <location>
        <begin position="301"/>
        <end position="323"/>
    </location>
</feature>
<feature type="region of interest" description="Disordered" evidence="1">
    <location>
        <begin position="369"/>
        <end position="645"/>
    </location>
</feature>
<evidence type="ECO:0000256" key="1">
    <source>
        <dbReference type="SAM" id="MobiDB-lite"/>
    </source>
</evidence>
<feature type="compositionally biased region" description="Basic and acidic residues" evidence="1">
    <location>
        <begin position="756"/>
        <end position="766"/>
    </location>
</feature>
<feature type="compositionally biased region" description="Polar residues" evidence="1">
    <location>
        <begin position="48"/>
        <end position="60"/>
    </location>
</feature>
<protein>
    <submittedName>
        <fullName evidence="2">Replication timing regulatory factor 1</fullName>
    </submittedName>
</protein>
<feature type="region of interest" description="Disordered" evidence="1">
    <location>
        <begin position="1"/>
        <end position="61"/>
    </location>
</feature>
<feature type="compositionally biased region" description="Low complexity" evidence="1">
    <location>
        <begin position="83"/>
        <end position="99"/>
    </location>
</feature>
<feature type="region of interest" description="Disordered" evidence="1">
    <location>
        <begin position="83"/>
        <end position="357"/>
    </location>
</feature>
<dbReference type="GeneTree" id="ENSGT00390000012204"/>
<feature type="compositionally biased region" description="Basic residues" evidence="1">
    <location>
        <begin position="577"/>
        <end position="586"/>
    </location>
</feature>
<sequence length="1268" mass="138879">MEDPKEDDEKKLEDGKVKSAMHNAQKITEDCKSGKIIEKTTPVKTEDQTSTPVKENSESLQFEIPIPEADSKELSAVDAAVNENTSNVSSSSASSDVVSGTPQPVSRRQSFITLEKFDSSENRPFSPSALNSVSGASGIVPVPAKQENRDTSEASSIGKTKEDNNGASKSLSEETIIGIKKSSLESLDTLETFSKGKEHKEEDEKTSKPVPEGTVIEIKKSCLENIDASETPSKGKEPKEENENVSKPVVEEMATEVKKSCLESIDATETLSKEKVPKEENKRNSKSEGIFRLKRSSRRQNKTEPVEYKKPKLSARSEQEKSVEGSTVAMHVDSKSDLPYQMEGTNGILDTLSQTPECTTMENKQIVDNVTEIEKSVGPNLDSKENTPPEVAASLDKISNDDGQIPQMTPNQKTLRRSLRRRSETTEGTLDSQDKENSHQKKDKCKDDEKSLQKRVPQIKDDASLKQKSVSEKATDVQGNANKKESTLHEKTVQDVGSKSCASGGLDEEVNTSSRKLEGGDSKCDMGDVHDSGSETADQKKARGRPRYQTRRASQGLLSSIENSESDSSETREDGSKRKRSRKWKNKSGSLESEVKEGKPESQSQEPSSQKSLTESKSSSDAKSKGESDSDVGMETELVFETSEVKNKTTCMLVDESSGNKDFAKGSVGGEITEVELNKTNKSSMSPGIPVPILKTRQATKMHNMQDSAQDSGMGNLIECSKGDVSVTTAAASLPSEKPSQVLCLHKRSKRMRRSKSCDCCEKSPQQEKPSPPPQEKVFTGLKNADNQDLKPNASPETCAEGSHSEETFSAEPCATSTPLLLEKESTLYFKDSEKELKSEKDLQGNTFAVEEDMEKLACVKRKTCEPVSETQDHMNEADKTPEQCSAEHVSNESIEQCLDFANDVNKSVATVKEEIPQEDQPEEGPDAEVTADEPEEMNINEPEEIKTSESKTAVQNEVEKTGEISFEVPCPQDSERNAEALISAETTCACMEPESTASEQESADESSNVDSPQKLKESDSFALVKVSESPSGVQTRCTWSPSASPSTSILKRGIKRHQEDDSPSPVNKITEMVKESLPSPTESVYPALVGCKASVDIILPQITSNIWARGLGQLIRAKNIKTVGDLSTLSATEIKTLPIRSPKVSNVKKALRGYHEQQVKSRGFEEIAALEDTEKPVNGIDDKHLPTDEEKHVTDLIEPATSDTDGQPATDLLAQISSLEIQLTSEDLHNYSGSQLFEMQEKLCSMTNCVMKNLQSRWTSPPHEHSD</sequence>
<keyword evidence="3" id="KW-1185">Reference proteome</keyword>
<feature type="compositionally biased region" description="Basic and acidic residues" evidence="1">
    <location>
        <begin position="194"/>
        <end position="207"/>
    </location>
</feature>
<dbReference type="PANTHER" id="PTHR22928">
    <property type="entry name" value="TELOMERE-ASSOCIATED PROTEIN RIF1"/>
    <property type="match status" value="1"/>
</dbReference>
<feature type="compositionally biased region" description="Basic and acidic residues" evidence="1">
    <location>
        <begin position="27"/>
        <end position="38"/>
    </location>
</feature>
<feature type="compositionally biased region" description="Polar residues" evidence="1">
    <location>
        <begin position="122"/>
        <end position="135"/>
    </location>
</feature>
<gene>
    <name evidence="2" type="primary">RIF1</name>
</gene>
<dbReference type="Ensembl" id="ENSSPUT00000005001.1">
    <property type="protein sequence ID" value="ENSSPUP00000004712.1"/>
    <property type="gene ID" value="ENSSPUG00000003062.1"/>
</dbReference>
<feature type="region of interest" description="Disordered" evidence="1">
    <location>
        <begin position="746"/>
        <end position="815"/>
    </location>
</feature>
<dbReference type="AlphaFoldDB" id="A0A8D0GDS3"/>
<feature type="compositionally biased region" description="Polar residues" evidence="1">
    <location>
        <begin position="100"/>
        <end position="112"/>
    </location>
</feature>
<feature type="compositionally biased region" description="Acidic residues" evidence="1">
    <location>
        <begin position="917"/>
        <end position="943"/>
    </location>
</feature>
<reference evidence="2" key="1">
    <citation type="submission" date="2025-08" db="UniProtKB">
        <authorList>
            <consortium name="Ensembl"/>
        </authorList>
    </citation>
    <scope>IDENTIFICATION</scope>
</reference>
<feature type="compositionally biased region" description="Basic and acidic residues" evidence="1">
    <location>
        <begin position="7"/>
        <end position="17"/>
    </location>
</feature>
<name>A0A8D0GDS3_SPHPU</name>
<dbReference type="Proteomes" id="UP000694392">
    <property type="component" value="Unplaced"/>
</dbReference>
<feature type="compositionally biased region" description="Basic and acidic residues" evidence="1">
    <location>
        <begin position="271"/>
        <end position="291"/>
    </location>
</feature>
<feature type="compositionally biased region" description="Low complexity" evidence="1">
    <location>
        <begin position="601"/>
        <end position="617"/>
    </location>
</feature>
<dbReference type="GO" id="GO:0005634">
    <property type="term" value="C:nucleus"/>
    <property type="evidence" value="ECO:0007669"/>
    <property type="project" value="TreeGrafter"/>
</dbReference>
<dbReference type="GO" id="GO:0140445">
    <property type="term" value="C:chromosome, telomeric repeat region"/>
    <property type="evidence" value="ECO:0007669"/>
    <property type="project" value="TreeGrafter"/>
</dbReference>
<feature type="compositionally biased region" description="Basic and acidic residues" evidence="1">
    <location>
        <begin position="515"/>
        <end position="541"/>
    </location>
</feature>
<feature type="region of interest" description="Disordered" evidence="1">
    <location>
        <begin position="867"/>
        <end position="891"/>
    </location>
</feature>
<feature type="region of interest" description="Disordered" evidence="1">
    <location>
        <begin position="911"/>
        <end position="979"/>
    </location>
</feature>
<feature type="compositionally biased region" description="Basic and acidic residues" evidence="1">
    <location>
        <begin position="432"/>
        <end position="475"/>
    </location>
</feature>
<proteinExistence type="predicted"/>